<reference evidence="3 4" key="1">
    <citation type="submission" date="2024-03" db="EMBL/GenBank/DDBJ databases">
        <authorList>
            <person name="Martinez-Hernandez J."/>
        </authorList>
    </citation>
    <scope>NUCLEOTIDE SEQUENCE [LARGE SCALE GENOMIC DNA]</scope>
</reference>
<dbReference type="EMBL" id="CAXHTB010000017">
    <property type="protein sequence ID" value="CAL0323679.1"/>
    <property type="molecule type" value="Genomic_DNA"/>
</dbReference>
<keyword evidence="1" id="KW-0511">Multifunctional enzyme</keyword>
<proteinExistence type="predicted"/>
<feature type="domain" description="Reverse transcriptase" evidence="2">
    <location>
        <begin position="1"/>
        <end position="142"/>
    </location>
</feature>
<organism evidence="3 4">
    <name type="scientific">Lupinus luteus</name>
    <name type="common">European yellow lupine</name>
    <dbReference type="NCBI Taxonomy" id="3873"/>
    <lineage>
        <taxon>Eukaryota</taxon>
        <taxon>Viridiplantae</taxon>
        <taxon>Streptophyta</taxon>
        <taxon>Embryophyta</taxon>
        <taxon>Tracheophyta</taxon>
        <taxon>Spermatophyta</taxon>
        <taxon>Magnoliopsida</taxon>
        <taxon>eudicotyledons</taxon>
        <taxon>Gunneridae</taxon>
        <taxon>Pentapetalae</taxon>
        <taxon>rosids</taxon>
        <taxon>fabids</taxon>
        <taxon>Fabales</taxon>
        <taxon>Fabaceae</taxon>
        <taxon>Papilionoideae</taxon>
        <taxon>50 kb inversion clade</taxon>
        <taxon>genistoids sensu lato</taxon>
        <taxon>core genistoids</taxon>
        <taxon>Genisteae</taxon>
        <taxon>Lupinus</taxon>
    </lineage>
</organism>
<dbReference type="PANTHER" id="PTHR37984:SF5">
    <property type="entry name" value="PROTEIN NYNRIN-LIKE"/>
    <property type="match status" value="1"/>
</dbReference>
<protein>
    <recommendedName>
        <fullName evidence="2">Reverse transcriptase domain-containing protein</fullName>
    </recommendedName>
</protein>
<dbReference type="InterPro" id="IPR043128">
    <property type="entry name" value="Rev_trsase/Diguanyl_cyclase"/>
</dbReference>
<dbReference type="GO" id="GO:0003824">
    <property type="term" value="F:catalytic activity"/>
    <property type="evidence" value="ECO:0007669"/>
    <property type="project" value="UniProtKB-KW"/>
</dbReference>
<dbReference type="InterPro" id="IPR041577">
    <property type="entry name" value="RT_RNaseH_2"/>
</dbReference>
<dbReference type="AlphaFoldDB" id="A0AAV1XRQ3"/>
<dbReference type="Pfam" id="PF00078">
    <property type="entry name" value="RVT_1"/>
    <property type="match status" value="1"/>
</dbReference>
<dbReference type="CDD" id="cd01647">
    <property type="entry name" value="RT_LTR"/>
    <property type="match status" value="1"/>
</dbReference>
<evidence type="ECO:0000256" key="1">
    <source>
        <dbReference type="ARBA" id="ARBA00023268"/>
    </source>
</evidence>
<evidence type="ECO:0000313" key="3">
    <source>
        <dbReference type="EMBL" id="CAL0323679.1"/>
    </source>
</evidence>
<dbReference type="PANTHER" id="PTHR37984">
    <property type="entry name" value="PROTEIN CBG26694"/>
    <property type="match status" value="1"/>
</dbReference>
<evidence type="ECO:0000259" key="2">
    <source>
        <dbReference type="PROSITE" id="PS50878"/>
    </source>
</evidence>
<dbReference type="InterPro" id="IPR000477">
    <property type="entry name" value="RT_dom"/>
</dbReference>
<evidence type="ECO:0000313" key="4">
    <source>
        <dbReference type="Proteomes" id="UP001497480"/>
    </source>
</evidence>
<dbReference type="Gene3D" id="3.30.70.270">
    <property type="match status" value="2"/>
</dbReference>
<dbReference type="PROSITE" id="PS50878">
    <property type="entry name" value="RT_POL"/>
    <property type="match status" value="1"/>
</dbReference>
<gene>
    <name evidence="3" type="ORF">LLUT_LOCUS24739</name>
</gene>
<accession>A0AAV1XRQ3</accession>
<dbReference type="Gene3D" id="3.10.10.10">
    <property type="entry name" value="HIV Type 1 Reverse Transcriptase, subunit A, domain 1"/>
    <property type="match status" value="1"/>
</dbReference>
<dbReference type="SUPFAM" id="SSF56672">
    <property type="entry name" value="DNA/RNA polymerases"/>
    <property type="match status" value="1"/>
</dbReference>
<sequence>MKVKAKFPIHLVEGLLDELGKAKVFSKLDLRVGYHQIRMRIEDMEKTAFQTHAGQYEYVVIPFGLSNAPATFHGTMNAIFAELLRKCVLTFFDDILVYNSTHSEYLTHLRQVLSILRSNHFFAKKRKCAFFTPRIEYLGHFITAEGVSTDPAKVQVVQDWPFPQNIKQLRDFLGLTRYYRRFIRNSSILASPLTELLKKDALSCSTTTENVFSQLKAALVNAPMLAIPDMSQPFLIETDASSME</sequence>
<dbReference type="Pfam" id="PF17919">
    <property type="entry name" value="RT_RNaseH_2"/>
    <property type="match status" value="1"/>
</dbReference>
<dbReference type="InterPro" id="IPR050951">
    <property type="entry name" value="Retrovirus_Pol_polyprotein"/>
</dbReference>
<dbReference type="Proteomes" id="UP001497480">
    <property type="component" value="Unassembled WGS sequence"/>
</dbReference>
<comment type="caution">
    <text evidence="3">The sequence shown here is derived from an EMBL/GenBank/DDBJ whole genome shotgun (WGS) entry which is preliminary data.</text>
</comment>
<dbReference type="FunFam" id="3.30.70.270:FF:000020">
    <property type="entry name" value="Transposon Tf2-6 polyprotein-like Protein"/>
    <property type="match status" value="1"/>
</dbReference>
<name>A0AAV1XRQ3_LUPLU</name>
<keyword evidence="4" id="KW-1185">Reference proteome</keyword>
<dbReference type="InterPro" id="IPR043502">
    <property type="entry name" value="DNA/RNA_pol_sf"/>
</dbReference>